<dbReference type="PROSITE" id="PS50206">
    <property type="entry name" value="RHODANESE_3"/>
    <property type="match status" value="1"/>
</dbReference>
<name>A0A1C4YRJ5_9ACTN</name>
<dbReference type="SMART" id="SM00450">
    <property type="entry name" value="RHOD"/>
    <property type="match status" value="1"/>
</dbReference>
<dbReference type="STRING" id="262898.GA0070564_104310"/>
<dbReference type="InterPro" id="IPR036873">
    <property type="entry name" value="Rhodanese-like_dom_sf"/>
</dbReference>
<dbReference type="EMBL" id="FMCX01000004">
    <property type="protein sequence ID" value="SCF23277.1"/>
    <property type="molecule type" value="Genomic_DNA"/>
</dbReference>
<dbReference type="AlphaFoldDB" id="A0A1C4YRJ5"/>
<dbReference type="Gene3D" id="3.40.250.10">
    <property type="entry name" value="Rhodanese-like domain"/>
    <property type="match status" value="1"/>
</dbReference>
<dbReference type="Pfam" id="PF00581">
    <property type="entry name" value="Rhodanese"/>
    <property type="match status" value="1"/>
</dbReference>
<dbReference type="RefSeq" id="WP_091609440.1">
    <property type="nucleotide sequence ID" value="NZ_FMCX01000004.1"/>
</dbReference>
<keyword evidence="2" id="KW-0808">Transferase</keyword>
<proteinExistence type="predicted"/>
<keyword evidence="3" id="KW-1185">Reference proteome</keyword>
<dbReference type="OrthoDB" id="4828183at2"/>
<gene>
    <name evidence="2" type="ORF">GA0070564_104310</name>
</gene>
<evidence type="ECO:0000313" key="3">
    <source>
        <dbReference type="Proteomes" id="UP000199504"/>
    </source>
</evidence>
<organism evidence="2 3">
    <name type="scientific">Micromonospora mirobrigensis</name>
    <dbReference type="NCBI Taxonomy" id="262898"/>
    <lineage>
        <taxon>Bacteria</taxon>
        <taxon>Bacillati</taxon>
        <taxon>Actinomycetota</taxon>
        <taxon>Actinomycetes</taxon>
        <taxon>Micromonosporales</taxon>
        <taxon>Micromonosporaceae</taxon>
        <taxon>Micromonospora</taxon>
    </lineage>
</organism>
<protein>
    <submittedName>
        <fullName evidence="2">Rhodanese-related sulfurtransferase</fullName>
    </submittedName>
</protein>
<dbReference type="GO" id="GO:0016740">
    <property type="term" value="F:transferase activity"/>
    <property type="evidence" value="ECO:0007669"/>
    <property type="project" value="UniProtKB-KW"/>
</dbReference>
<evidence type="ECO:0000313" key="2">
    <source>
        <dbReference type="EMBL" id="SCF23277.1"/>
    </source>
</evidence>
<dbReference type="InterPro" id="IPR001763">
    <property type="entry name" value="Rhodanese-like_dom"/>
</dbReference>
<evidence type="ECO:0000259" key="1">
    <source>
        <dbReference type="PROSITE" id="PS50206"/>
    </source>
</evidence>
<reference evidence="3" key="1">
    <citation type="submission" date="2016-06" db="EMBL/GenBank/DDBJ databases">
        <authorList>
            <person name="Varghese N."/>
            <person name="Submissions Spin"/>
        </authorList>
    </citation>
    <scope>NUCLEOTIDE SEQUENCE [LARGE SCALE GENOMIC DNA]</scope>
    <source>
        <strain evidence="3">DSM 44830</strain>
    </source>
</reference>
<feature type="domain" description="Rhodanese" evidence="1">
    <location>
        <begin position="44"/>
        <end position="142"/>
    </location>
</feature>
<dbReference type="SUPFAM" id="SSF52821">
    <property type="entry name" value="Rhodanese/Cell cycle control phosphatase"/>
    <property type="match status" value="1"/>
</dbReference>
<dbReference type="Proteomes" id="UP000199504">
    <property type="component" value="Unassembled WGS sequence"/>
</dbReference>
<sequence length="163" mass="17087">MTPSPLLADSCPVPPPGSRGIDEILADARSRLRRLDPETAHLAYRSGALLVDIRPAGQRAAHGTVPGALAIERNVLEWRLDPRCPARLPVAVGYDLPVVVLCQEGYTSSLAAAALQEIGLRHATDVVGGFAAWRIAGLPALGPTSPYRPSSVAPPVTAGRAPH</sequence>
<accession>A0A1C4YRJ5</accession>